<dbReference type="RefSeq" id="WP_013050087.1">
    <property type="nucleotide sequence ID" value="NC_014012.1"/>
</dbReference>
<protein>
    <submittedName>
        <fullName evidence="2">Pilin, putative</fullName>
    </submittedName>
</protein>
<keyword evidence="3" id="KW-1185">Reference proteome</keyword>
<keyword evidence="1" id="KW-0472">Membrane</keyword>
<gene>
    <name evidence="2" type="ordered locus">SVI_0805</name>
</gene>
<dbReference type="STRING" id="637905.SVI_0805"/>
<dbReference type="HOGENOM" id="CLU_098637_0_1_6"/>
<feature type="transmembrane region" description="Helical" evidence="1">
    <location>
        <begin position="12"/>
        <end position="31"/>
    </location>
</feature>
<dbReference type="Proteomes" id="UP000002350">
    <property type="component" value="Chromosome"/>
</dbReference>
<sequence>MKNQNKELGFTLIELLVVIIVLGILALVANVKFVDFRRDGEIASVKTLAASFKQSLTFAHTKWQITGGSGAMNDLAGFAGGVLDINSQGYPIGIDKRNPMGAPNNIGRGKQGCVSLWNTLLTDPPSISLAEIDNGSDFQAYRHKAETNPDAQSQCTYVLRTLGDTQGYQDADIVINYNSVTGRVRALIN</sequence>
<evidence type="ECO:0000313" key="2">
    <source>
        <dbReference type="EMBL" id="BAJ00776.1"/>
    </source>
</evidence>
<dbReference type="InterPro" id="IPR045584">
    <property type="entry name" value="Pilin-like"/>
</dbReference>
<reference evidence="3" key="1">
    <citation type="journal article" date="2010" name="Mol. Biosyst.">
        <title>Complete genome sequence and comparative analysis of Shewanella violacea, a psychrophilic and piezophilic bacterium from deep sea floor sediments.</title>
        <authorList>
            <person name="Aono E."/>
            <person name="Baba T."/>
            <person name="Ara T."/>
            <person name="Nishi T."/>
            <person name="Nakamichi T."/>
            <person name="Inamoto E."/>
            <person name="Toyonaga H."/>
            <person name="Hasegawa M."/>
            <person name="Takai Y."/>
            <person name="Okumura Y."/>
            <person name="Baba M."/>
            <person name="Tomita M."/>
            <person name="Kato C."/>
            <person name="Oshima T."/>
            <person name="Nakasone K."/>
            <person name="Mori H."/>
        </authorList>
    </citation>
    <scope>NUCLEOTIDE SEQUENCE [LARGE SCALE GENOMIC DNA]</scope>
    <source>
        <strain evidence="3">JCM 10179 / CIP 106290 / LMG 19151 / DSS12</strain>
    </source>
</reference>
<keyword evidence="1" id="KW-0812">Transmembrane</keyword>
<dbReference type="Gene3D" id="3.30.700.10">
    <property type="entry name" value="Glycoprotein, Type 4 Pilin"/>
    <property type="match status" value="1"/>
</dbReference>
<dbReference type="eggNOG" id="COG2165">
    <property type="taxonomic scope" value="Bacteria"/>
</dbReference>
<dbReference type="InterPro" id="IPR012902">
    <property type="entry name" value="N_methyl_site"/>
</dbReference>
<dbReference type="Pfam" id="PF07963">
    <property type="entry name" value="N_methyl"/>
    <property type="match status" value="1"/>
</dbReference>
<accession>D4ZGH7</accession>
<dbReference type="OrthoDB" id="6197717at2"/>
<dbReference type="EMBL" id="AP011177">
    <property type="protein sequence ID" value="BAJ00776.1"/>
    <property type="molecule type" value="Genomic_DNA"/>
</dbReference>
<keyword evidence="1" id="KW-1133">Transmembrane helix</keyword>
<dbReference type="AlphaFoldDB" id="D4ZGH7"/>
<dbReference type="KEGG" id="svo:SVI_0805"/>
<dbReference type="NCBIfam" id="TIGR02532">
    <property type="entry name" value="IV_pilin_GFxxxE"/>
    <property type="match status" value="1"/>
</dbReference>
<dbReference type="SUPFAM" id="SSF54523">
    <property type="entry name" value="Pili subunits"/>
    <property type="match status" value="1"/>
</dbReference>
<evidence type="ECO:0000256" key="1">
    <source>
        <dbReference type="SAM" id="Phobius"/>
    </source>
</evidence>
<proteinExistence type="predicted"/>
<organism evidence="2 3">
    <name type="scientific">Shewanella violacea (strain JCM 10179 / CIP 106290 / LMG 19151 / DSS12)</name>
    <dbReference type="NCBI Taxonomy" id="637905"/>
    <lineage>
        <taxon>Bacteria</taxon>
        <taxon>Pseudomonadati</taxon>
        <taxon>Pseudomonadota</taxon>
        <taxon>Gammaproteobacteria</taxon>
        <taxon>Alteromonadales</taxon>
        <taxon>Shewanellaceae</taxon>
        <taxon>Shewanella</taxon>
    </lineage>
</organism>
<evidence type="ECO:0000313" key="3">
    <source>
        <dbReference type="Proteomes" id="UP000002350"/>
    </source>
</evidence>
<name>D4ZGH7_SHEVD</name>